<dbReference type="PANTHER" id="PTHR12790:SF0">
    <property type="entry name" value="RNA POLYMERASE I-SPECIFIC TRANSCRIPTION INITIATION FACTOR RRN3-RELATED"/>
    <property type="match status" value="1"/>
</dbReference>
<reference evidence="2 3" key="1">
    <citation type="journal article" date="2011" name="Science">
        <title>The ecoresponsive genome of Daphnia pulex.</title>
        <authorList>
            <person name="Colbourne J.K."/>
            <person name="Pfrender M.E."/>
            <person name="Gilbert D."/>
            <person name="Thomas W.K."/>
            <person name="Tucker A."/>
            <person name="Oakley T.H."/>
            <person name="Tokishita S."/>
            <person name="Aerts A."/>
            <person name="Arnold G.J."/>
            <person name="Basu M.K."/>
            <person name="Bauer D.J."/>
            <person name="Caceres C.E."/>
            <person name="Carmel L."/>
            <person name="Casola C."/>
            <person name="Choi J.H."/>
            <person name="Detter J.C."/>
            <person name="Dong Q."/>
            <person name="Dusheyko S."/>
            <person name="Eads B.D."/>
            <person name="Frohlich T."/>
            <person name="Geiler-Samerotte K.A."/>
            <person name="Gerlach D."/>
            <person name="Hatcher P."/>
            <person name="Jogdeo S."/>
            <person name="Krijgsveld J."/>
            <person name="Kriventseva E.V."/>
            <person name="Kultz D."/>
            <person name="Laforsch C."/>
            <person name="Lindquist E."/>
            <person name="Lopez J."/>
            <person name="Manak J.R."/>
            <person name="Muller J."/>
            <person name="Pangilinan J."/>
            <person name="Patwardhan R.P."/>
            <person name="Pitluck S."/>
            <person name="Pritham E.J."/>
            <person name="Rechtsteiner A."/>
            <person name="Rho M."/>
            <person name="Rogozin I.B."/>
            <person name="Sakarya O."/>
            <person name="Salamov A."/>
            <person name="Schaack S."/>
            <person name="Shapiro H."/>
            <person name="Shiga Y."/>
            <person name="Skalitzky C."/>
            <person name="Smith Z."/>
            <person name="Souvorov A."/>
            <person name="Sung W."/>
            <person name="Tang Z."/>
            <person name="Tsuchiya D."/>
            <person name="Tu H."/>
            <person name="Vos H."/>
            <person name="Wang M."/>
            <person name="Wolf Y.I."/>
            <person name="Yamagata H."/>
            <person name="Yamada T."/>
            <person name="Ye Y."/>
            <person name="Shaw J.R."/>
            <person name="Andrews J."/>
            <person name="Crease T.J."/>
            <person name="Tang H."/>
            <person name="Lucas S.M."/>
            <person name="Robertson H.M."/>
            <person name="Bork P."/>
            <person name="Koonin E.V."/>
            <person name="Zdobnov E.M."/>
            <person name="Grigoriev I.V."/>
            <person name="Lynch M."/>
            <person name="Boore J.L."/>
        </authorList>
    </citation>
    <scope>NUCLEOTIDE SEQUENCE [LARGE SCALE GENOMIC DNA]</scope>
</reference>
<dbReference type="EMBL" id="GL732539">
    <property type="protein sequence ID" value="EFX82637.1"/>
    <property type="molecule type" value="Genomic_DNA"/>
</dbReference>
<sequence>MASTNCSQLTPIPQSILKPSSRISMQPKKLSQPLQVRFDSLVTIDVVSILKDYIEGRSEVKYHQLLNLKNDPNVNDGFLLLILQQVNSSISLLTPKVDSFVDALLHISWTTRQPSVLDEYVTFLQTLVSAHTFYCRPVVRMLVSHLTLHSDCEKSTSNVHLVLRGILQLIPLSQSIIWDSLNDGFPYIGSSSCNQVNYIRNLLRFVEYHEMSGPRVLHLIIGRIIKLDSRVSREDLLQKFNQPMEFDEDTVLNQASETLDEIMKVMFELCHRKCHSEWNVHRNFYQDMYATFESLILPAAGIHHVHYLMFYICSTKTALYEAFTERLWVIFLTPSSQLNIRKSCADYLASFLGRASFVPMKYVIDCLDRVCQWIHAYLDRQSKGEGAAVFKIRAHAAFYAACHIPFYVVAARHRDIVNDRKLLARLQALDLNRIVNSPLNPLRYCHATTVRQFAESASHLQVVFCHTIMIRNQRVCIPEATTDTFVMDTEYPFEKYLLPSSMDFVSPLVIDKPIGRDDSLYDSDQVMEELLSESPRVGGFMHHFMG</sequence>
<comment type="similarity">
    <text evidence="1">Belongs to the RRN3 family.</text>
</comment>
<dbReference type="InParanoid" id="E9GCY8"/>
<evidence type="ECO:0000256" key="1">
    <source>
        <dbReference type="ARBA" id="ARBA00010098"/>
    </source>
</evidence>
<dbReference type="FunCoup" id="E9GCY8">
    <property type="interactions" value="1628"/>
</dbReference>
<dbReference type="GO" id="GO:0006361">
    <property type="term" value="P:transcription initiation at RNA polymerase I promoter"/>
    <property type="evidence" value="ECO:0000318"/>
    <property type="project" value="GO_Central"/>
</dbReference>
<dbReference type="STRING" id="6669.E9GCY8"/>
<proteinExistence type="inferred from homology"/>
<dbReference type="HOGENOM" id="CLU_010579_3_1_1"/>
<dbReference type="GO" id="GO:0001181">
    <property type="term" value="F:RNA polymerase I general transcription initiation factor activity"/>
    <property type="evidence" value="ECO:0000318"/>
    <property type="project" value="GO_Central"/>
</dbReference>
<dbReference type="OrthoDB" id="26970at2759"/>
<dbReference type="GO" id="GO:0005634">
    <property type="term" value="C:nucleus"/>
    <property type="evidence" value="ECO:0000318"/>
    <property type="project" value="GO_Central"/>
</dbReference>
<name>E9GCY8_DAPPU</name>
<accession>E9GCY8</accession>
<keyword evidence="3" id="KW-1185">Reference proteome</keyword>
<dbReference type="KEGG" id="dpx:DAPPUDRAFT_223699"/>
<dbReference type="AlphaFoldDB" id="E9GCY8"/>
<evidence type="ECO:0000313" key="2">
    <source>
        <dbReference type="EMBL" id="EFX82637.1"/>
    </source>
</evidence>
<evidence type="ECO:0000313" key="3">
    <source>
        <dbReference type="Proteomes" id="UP000000305"/>
    </source>
</evidence>
<organism evidence="2 3">
    <name type="scientific">Daphnia pulex</name>
    <name type="common">Water flea</name>
    <dbReference type="NCBI Taxonomy" id="6669"/>
    <lineage>
        <taxon>Eukaryota</taxon>
        <taxon>Metazoa</taxon>
        <taxon>Ecdysozoa</taxon>
        <taxon>Arthropoda</taxon>
        <taxon>Crustacea</taxon>
        <taxon>Branchiopoda</taxon>
        <taxon>Diplostraca</taxon>
        <taxon>Cladocera</taxon>
        <taxon>Anomopoda</taxon>
        <taxon>Daphniidae</taxon>
        <taxon>Daphnia</taxon>
    </lineage>
</organism>
<dbReference type="GO" id="GO:0001042">
    <property type="term" value="F:RNA polymerase I core binding"/>
    <property type="evidence" value="ECO:0000318"/>
    <property type="project" value="GO_Central"/>
</dbReference>
<gene>
    <name evidence="2" type="ORF">DAPPUDRAFT_223699</name>
</gene>
<dbReference type="Pfam" id="PF05327">
    <property type="entry name" value="RRN3"/>
    <property type="match status" value="2"/>
</dbReference>
<protein>
    <submittedName>
        <fullName evidence="2">Putative Tif-IA</fullName>
    </submittedName>
</protein>
<dbReference type="PANTHER" id="PTHR12790">
    <property type="entry name" value="TRANSCRIPTION INITIATION FACTOR IA RRN3"/>
    <property type="match status" value="1"/>
</dbReference>
<dbReference type="InterPro" id="IPR007991">
    <property type="entry name" value="RNA_pol_I_trans_ini_fac_RRN3"/>
</dbReference>
<dbReference type="OMA" id="FKHFYAA"/>
<dbReference type="eggNOG" id="KOG2434">
    <property type="taxonomic scope" value="Eukaryota"/>
</dbReference>
<dbReference type="Proteomes" id="UP000000305">
    <property type="component" value="Unassembled WGS sequence"/>
</dbReference>